<dbReference type="EMBL" id="JYDP01000009">
    <property type="protein sequence ID" value="KRZ16852.1"/>
    <property type="molecule type" value="Genomic_DNA"/>
</dbReference>
<protein>
    <submittedName>
        <fullName evidence="1">Uncharacterized protein</fullName>
    </submittedName>
</protein>
<comment type="caution">
    <text evidence="1">The sequence shown here is derived from an EMBL/GenBank/DDBJ whole genome shotgun (WGS) entry which is preliminary data.</text>
</comment>
<name>A0A0V1I3B5_9BILA</name>
<keyword evidence="2" id="KW-1185">Reference proteome</keyword>
<sequence length="64" mass="7648">MASSGPMRFAAVDYLSSIQCQRLRRLLFFIPVVPCHSLFHLSYELRAFHHRHMKLWLRLSYAQN</sequence>
<evidence type="ECO:0000313" key="2">
    <source>
        <dbReference type="Proteomes" id="UP000055024"/>
    </source>
</evidence>
<accession>A0A0V1I3B5</accession>
<proteinExistence type="predicted"/>
<dbReference type="Proteomes" id="UP000055024">
    <property type="component" value="Unassembled WGS sequence"/>
</dbReference>
<organism evidence="1 2">
    <name type="scientific">Trichinella zimbabwensis</name>
    <dbReference type="NCBI Taxonomy" id="268475"/>
    <lineage>
        <taxon>Eukaryota</taxon>
        <taxon>Metazoa</taxon>
        <taxon>Ecdysozoa</taxon>
        <taxon>Nematoda</taxon>
        <taxon>Enoplea</taxon>
        <taxon>Dorylaimia</taxon>
        <taxon>Trichinellida</taxon>
        <taxon>Trichinellidae</taxon>
        <taxon>Trichinella</taxon>
    </lineage>
</organism>
<evidence type="ECO:0000313" key="1">
    <source>
        <dbReference type="EMBL" id="KRZ16852.1"/>
    </source>
</evidence>
<dbReference type="AlphaFoldDB" id="A0A0V1I3B5"/>
<gene>
    <name evidence="1" type="ORF">T11_6830</name>
</gene>
<reference evidence="1 2" key="1">
    <citation type="submission" date="2015-01" db="EMBL/GenBank/DDBJ databases">
        <title>Evolution of Trichinella species and genotypes.</title>
        <authorList>
            <person name="Korhonen P.K."/>
            <person name="Edoardo P."/>
            <person name="Giuseppe L.R."/>
            <person name="Gasser R.B."/>
        </authorList>
    </citation>
    <scope>NUCLEOTIDE SEQUENCE [LARGE SCALE GENOMIC DNA]</scope>
    <source>
        <strain evidence="1">ISS1029</strain>
    </source>
</reference>